<feature type="domain" description="Tyrosine specific protein phosphatases" evidence="2">
    <location>
        <begin position="179"/>
        <end position="247"/>
    </location>
</feature>
<dbReference type="InterPro" id="IPR003595">
    <property type="entry name" value="Tyr_Pase_cat"/>
</dbReference>
<dbReference type="WBParaSite" id="sdigi.contig11.g1240.t1">
    <property type="protein sequence ID" value="sdigi.contig11.g1240.t1"/>
    <property type="gene ID" value="sdigi.contig11.g1240"/>
</dbReference>
<dbReference type="GO" id="GO:0004725">
    <property type="term" value="F:protein tyrosine phosphatase activity"/>
    <property type="evidence" value="ECO:0007669"/>
    <property type="project" value="InterPro"/>
</dbReference>
<sequence>MATVEEDEVAISAKPKRKSGSDQALEKFALATVAKKIDGLRAEFATLKTFVPTGSCSQAAFDRNKDCNRYNNGPMDSTVNDFWRLVWQEKPKTIVMLCKVIECGKQKCSQYFPLNQGETKQYGKVIVQNVRKTSSPSEKVFEAIQMNVCVKGSPTVILTLFKWLDWPDFGVPTSGMGMLRILRQIRDQPRSTAIIHCSAGVGRSGTVVACEICLKILLEGKDLNVLDVIKEIRTQRAGAVQTEGQYVYLHRTLCEYINAKKIAKEKIAEFFTAYLAYASSCKGE</sequence>
<dbReference type="PRINTS" id="PR00700">
    <property type="entry name" value="PRTYPHPHTASE"/>
</dbReference>
<dbReference type="SMART" id="SM00404">
    <property type="entry name" value="PTPc_motif"/>
    <property type="match status" value="1"/>
</dbReference>
<dbReference type="InterPro" id="IPR000242">
    <property type="entry name" value="PTP_cat"/>
</dbReference>
<dbReference type="CDD" id="cd00047">
    <property type="entry name" value="PTPc"/>
    <property type="match status" value="1"/>
</dbReference>
<dbReference type="InterPro" id="IPR052782">
    <property type="entry name" value="Oocyte-zygote_transition_reg"/>
</dbReference>
<dbReference type="Pfam" id="PF00102">
    <property type="entry name" value="Y_phosphatase"/>
    <property type="match status" value="1"/>
</dbReference>
<feature type="domain" description="Tyrosine-protein phosphatase" evidence="1">
    <location>
        <begin position="1"/>
        <end position="256"/>
    </location>
</feature>
<proteinExistence type="predicted"/>
<dbReference type="InterPro" id="IPR016130">
    <property type="entry name" value="Tyr_Pase_AS"/>
</dbReference>
<accession>A0A915PCV5</accession>
<evidence type="ECO:0000313" key="3">
    <source>
        <dbReference type="Proteomes" id="UP000887581"/>
    </source>
</evidence>
<dbReference type="PROSITE" id="PS00383">
    <property type="entry name" value="TYR_PHOSPHATASE_1"/>
    <property type="match status" value="1"/>
</dbReference>
<dbReference type="Gene3D" id="3.90.190.10">
    <property type="entry name" value="Protein tyrosine phosphatase superfamily"/>
    <property type="match status" value="1"/>
</dbReference>
<dbReference type="AlphaFoldDB" id="A0A915PCV5"/>
<evidence type="ECO:0000259" key="1">
    <source>
        <dbReference type="PROSITE" id="PS50055"/>
    </source>
</evidence>
<name>A0A915PCV5_9BILA</name>
<reference evidence="4" key="1">
    <citation type="submission" date="2022-11" db="UniProtKB">
        <authorList>
            <consortium name="WormBaseParasite"/>
        </authorList>
    </citation>
    <scope>IDENTIFICATION</scope>
</reference>
<dbReference type="PROSITE" id="PS50056">
    <property type="entry name" value="TYR_PHOSPHATASE_2"/>
    <property type="match status" value="1"/>
</dbReference>
<evidence type="ECO:0000259" key="2">
    <source>
        <dbReference type="PROSITE" id="PS50056"/>
    </source>
</evidence>
<dbReference type="InterPro" id="IPR029021">
    <property type="entry name" value="Prot-tyrosine_phosphatase-like"/>
</dbReference>
<keyword evidence="3" id="KW-1185">Reference proteome</keyword>
<dbReference type="PROSITE" id="PS50055">
    <property type="entry name" value="TYR_PHOSPHATASE_PTP"/>
    <property type="match status" value="1"/>
</dbReference>
<evidence type="ECO:0000313" key="4">
    <source>
        <dbReference type="WBParaSite" id="sdigi.contig11.g1240.t1"/>
    </source>
</evidence>
<dbReference type="SMART" id="SM00194">
    <property type="entry name" value="PTPc"/>
    <property type="match status" value="1"/>
</dbReference>
<organism evidence="3 4">
    <name type="scientific">Setaria digitata</name>
    <dbReference type="NCBI Taxonomy" id="48799"/>
    <lineage>
        <taxon>Eukaryota</taxon>
        <taxon>Metazoa</taxon>
        <taxon>Ecdysozoa</taxon>
        <taxon>Nematoda</taxon>
        <taxon>Chromadorea</taxon>
        <taxon>Rhabditida</taxon>
        <taxon>Spirurina</taxon>
        <taxon>Spiruromorpha</taxon>
        <taxon>Filarioidea</taxon>
        <taxon>Setariidae</taxon>
        <taxon>Setaria</taxon>
    </lineage>
</organism>
<dbReference type="SUPFAM" id="SSF52799">
    <property type="entry name" value="(Phosphotyrosine protein) phosphatases II"/>
    <property type="match status" value="1"/>
</dbReference>
<dbReference type="Proteomes" id="UP000887581">
    <property type="component" value="Unplaced"/>
</dbReference>
<dbReference type="PANTHER" id="PTHR46163">
    <property type="entry name" value="TYROSINE-PROTEIN PHOSPHATASE-RELATED"/>
    <property type="match status" value="1"/>
</dbReference>
<protein>
    <submittedName>
        <fullName evidence="4">Uncharacterized protein</fullName>
    </submittedName>
</protein>
<dbReference type="InterPro" id="IPR000387">
    <property type="entry name" value="Tyr_Pase_dom"/>
</dbReference>